<reference evidence="6" key="1">
    <citation type="journal article" date="2019" name="Int. J. Syst. Evol. Microbiol.">
        <title>The Global Catalogue of Microorganisms (GCM) 10K type strain sequencing project: providing services to taxonomists for standard genome sequencing and annotation.</title>
        <authorList>
            <consortium name="The Broad Institute Genomics Platform"/>
            <consortium name="The Broad Institute Genome Sequencing Center for Infectious Disease"/>
            <person name="Wu L."/>
            <person name="Ma J."/>
        </authorList>
    </citation>
    <scope>NUCLEOTIDE SEQUENCE [LARGE SCALE GENOMIC DNA]</scope>
    <source>
        <strain evidence="6">CGMCC 4.7330</strain>
    </source>
</reference>
<sequence>MTVLGAGRGPAALESVVLSLDEMQFLLEELQIDDVPVVLDAIGRYDNVAEHDAALAAAAGSLTERALLSGGEVHPELADRLRTLNRPHWVVALRLVVDGRVSRLCLAKGDDLVTVALRGPNSYVLDEVGDDLPAPLLAALGPAEPLDLTGMNAYTDDLVPIFGELGDAAATARRLAGVGTPDRDAQALASALVHLEAHAEIVGVAYRDGTREYADNHIAVFDTRNGRFLATASRADDGSKWTSLSSGTPARLRAALLDLVNGLPERDEFPVR</sequence>
<evidence type="ECO:0000256" key="4">
    <source>
        <dbReference type="ARBA" id="ARBA00023186"/>
    </source>
</evidence>
<dbReference type="Pfam" id="PF14011">
    <property type="entry name" value="ESX-1_EspG"/>
    <property type="match status" value="1"/>
</dbReference>
<keyword evidence="3" id="KW-0963">Cytoplasm</keyword>
<dbReference type="RefSeq" id="WP_378613582.1">
    <property type="nucleotide sequence ID" value="NZ_JBHSAX010000014.1"/>
</dbReference>
<accession>A0ABV8DW12</accession>
<evidence type="ECO:0000313" key="5">
    <source>
        <dbReference type="EMBL" id="MFC3963850.1"/>
    </source>
</evidence>
<dbReference type="InterPro" id="IPR025734">
    <property type="entry name" value="EspG"/>
</dbReference>
<comment type="similarity">
    <text evidence="2">Belongs to the EspG family.</text>
</comment>
<dbReference type="Proteomes" id="UP001595696">
    <property type="component" value="Unassembled WGS sequence"/>
</dbReference>
<evidence type="ECO:0000256" key="2">
    <source>
        <dbReference type="ARBA" id="ARBA00006411"/>
    </source>
</evidence>
<proteinExistence type="inferred from homology"/>
<protein>
    <submittedName>
        <fullName evidence="5">ESX secretion-associated protein EspG</fullName>
    </submittedName>
</protein>
<organism evidence="5 6">
    <name type="scientific">Nocardia jiangsuensis</name>
    <dbReference type="NCBI Taxonomy" id="1691563"/>
    <lineage>
        <taxon>Bacteria</taxon>
        <taxon>Bacillati</taxon>
        <taxon>Actinomycetota</taxon>
        <taxon>Actinomycetes</taxon>
        <taxon>Mycobacteriales</taxon>
        <taxon>Nocardiaceae</taxon>
        <taxon>Nocardia</taxon>
    </lineage>
</organism>
<keyword evidence="4" id="KW-0143">Chaperone</keyword>
<name>A0ABV8DW12_9NOCA</name>
<evidence type="ECO:0000256" key="1">
    <source>
        <dbReference type="ARBA" id="ARBA00004496"/>
    </source>
</evidence>
<gene>
    <name evidence="5" type="ORF">ACFO0B_17805</name>
</gene>
<evidence type="ECO:0000256" key="3">
    <source>
        <dbReference type="ARBA" id="ARBA00022490"/>
    </source>
</evidence>
<comment type="subcellular location">
    <subcellularLocation>
        <location evidence="1">Cytoplasm</location>
    </subcellularLocation>
</comment>
<evidence type="ECO:0000313" key="6">
    <source>
        <dbReference type="Proteomes" id="UP001595696"/>
    </source>
</evidence>
<comment type="caution">
    <text evidence="5">The sequence shown here is derived from an EMBL/GenBank/DDBJ whole genome shotgun (WGS) entry which is preliminary data.</text>
</comment>
<dbReference type="EMBL" id="JBHSAX010000014">
    <property type="protein sequence ID" value="MFC3963850.1"/>
    <property type="molecule type" value="Genomic_DNA"/>
</dbReference>
<keyword evidence="6" id="KW-1185">Reference proteome</keyword>